<feature type="region of interest" description="Disordered" evidence="8">
    <location>
        <begin position="311"/>
        <end position="331"/>
    </location>
</feature>
<dbReference type="GO" id="GO:0005884">
    <property type="term" value="C:actin filament"/>
    <property type="evidence" value="ECO:0007669"/>
    <property type="project" value="TreeGrafter"/>
</dbReference>
<dbReference type="GO" id="GO:0030042">
    <property type="term" value="P:actin filament depolymerization"/>
    <property type="evidence" value="ECO:0007669"/>
    <property type="project" value="TreeGrafter"/>
</dbReference>
<evidence type="ECO:0000256" key="7">
    <source>
        <dbReference type="ARBA" id="ARBA00038532"/>
    </source>
</evidence>
<keyword evidence="6" id="KW-0206">Cytoskeleton</keyword>
<dbReference type="InterPro" id="IPR029006">
    <property type="entry name" value="ADF-H/Gelsolin-like_dom_sf"/>
</dbReference>
<evidence type="ECO:0000259" key="9">
    <source>
        <dbReference type="PROSITE" id="PS51263"/>
    </source>
</evidence>
<dbReference type="GO" id="GO:0005737">
    <property type="term" value="C:cytoplasm"/>
    <property type="evidence" value="ECO:0007669"/>
    <property type="project" value="TreeGrafter"/>
</dbReference>
<comment type="subunit">
    <text evidence="7">Interacts with G-actin; ADP-actin form.</text>
</comment>
<accession>A0A7S2RQM7</accession>
<dbReference type="GO" id="GO:0051015">
    <property type="term" value="F:actin filament binding"/>
    <property type="evidence" value="ECO:0007669"/>
    <property type="project" value="TreeGrafter"/>
</dbReference>
<reference evidence="10" key="1">
    <citation type="submission" date="2021-01" db="EMBL/GenBank/DDBJ databases">
        <authorList>
            <person name="Corre E."/>
            <person name="Pelletier E."/>
            <person name="Niang G."/>
            <person name="Scheremetjew M."/>
            <person name="Finn R."/>
            <person name="Kale V."/>
            <person name="Holt S."/>
            <person name="Cochrane G."/>
            <person name="Meng A."/>
            <person name="Brown T."/>
            <person name="Cohen L."/>
        </authorList>
    </citation>
    <scope>NUCLEOTIDE SEQUENCE</scope>
    <source>
        <strain evidence="10">NY070348D</strain>
    </source>
</reference>
<feature type="domain" description="ADF-H" evidence="9">
    <location>
        <begin position="4"/>
        <end position="139"/>
    </location>
</feature>
<keyword evidence="3" id="KW-0963">Cytoplasm</keyword>
<dbReference type="CDD" id="cd11285">
    <property type="entry name" value="ADF_Twf-N_like"/>
    <property type="match status" value="1"/>
</dbReference>
<feature type="compositionally biased region" description="Basic residues" evidence="8">
    <location>
        <begin position="317"/>
        <end position="331"/>
    </location>
</feature>
<dbReference type="Gene3D" id="3.40.20.10">
    <property type="entry name" value="Severin"/>
    <property type="match status" value="2"/>
</dbReference>
<sequence>MARANLVVEDELLTLFVEAGKSDPAVRWVKAVLNDVNISFVEKGMASGSSEDDLEQMKRTAFNDGEPCFVFFCLQVDTDKRPWVLIAYVPDNSKVRARMLYASGQEDVRRALGHSNFKGNIHITDKDDLTLDSLAGTTKRDHSDAPLTEAEILAKEEVAQMASPSEARANAMGMVPFTFTDELDAAFRAFISGSKNLVEAKVLKDEVVDIGSGATGDELTTQNMNAGEPRFYILRLQKSGNVFLVFSCPAGAKIRDRMLYSTCKATLTYHMAEIGLVVTKVVEVGDPEDISDILALHDKTDENAGKIIQQNFSRPSRPGRGRAKIIRKSKA</sequence>
<proteinExistence type="inferred from homology"/>
<evidence type="ECO:0000256" key="4">
    <source>
        <dbReference type="ARBA" id="ARBA00022737"/>
    </source>
</evidence>
<evidence type="ECO:0000256" key="6">
    <source>
        <dbReference type="ARBA" id="ARBA00023212"/>
    </source>
</evidence>
<dbReference type="GO" id="GO:0003785">
    <property type="term" value="F:actin monomer binding"/>
    <property type="evidence" value="ECO:0007669"/>
    <property type="project" value="TreeGrafter"/>
</dbReference>
<organism evidence="10">
    <name type="scientific">Mucochytrium quahogii</name>
    <dbReference type="NCBI Taxonomy" id="96639"/>
    <lineage>
        <taxon>Eukaryota</taxon>
        <taxon>Sar</taxon>
        <taxon>Stramenopiles</taxon>
        <taxon>Bigyra</taxon>
        <taxon>Labyrinthulomycetes</taxon>
        <taxon>Thraustochytrida</taxon>
        <taxon>Thraustochytriidae</taxon>
        <taxon>Mucochytrium</taxon>
    </lineage>
</organism>
<dbReference type="PANTHER" id="PTHR13759:SF1">
    <property type="entry name" value="TWINFILIN"/>
    <property type="match status" value="1"/>
</dbReference>
<keyword evidence="5" id="KW-0009">Actin-binding</keyword>
<evidence type="ECO:0000256" key="5">
    <source>
        <dbReference type="ARBA" id="ARBA00023203"/>
    </source>
</evidence>
<dbReference type="InterPro" id="IPR028458">
    <property type="entry name" value="Twinfilin"/>
</dbReference>
<dbReference type="PROSITE" id="PS51263">
    <property type="entry name" value="ADF_H"/>
    <property type="match status" value="1"/>
</dbReference>
<comment type="similarity">
    <text evidence="2">Belongs to the actin-binding proteins ADF family. Twinfilin subfamily.</text>
</comment>
<dbReference type="EMBL" id="HBHK01009624">
    <property type="protein sequence ID" value="CAD9677940.1"/>
    <property type="molecule type" value="Transcribed_RNA"/>
</dbReference>
<dbReference type="SUPFAM" id="SSF55753">
    <property type="entry name" value="Actin depolymerizing proteins"/>
    <property type="match status" value="2"/>
</dbReference>
<name>A0A7S2RQM7_9STRA</name>
<gene>
    <name evidence="10" type="ORF">QSP1433_LOCUS5982</name>
</gene>
<dbReference type="PANTHER" id="PTHR13759">
    <property type="entry name" value="TWINFILIN"/>
    <property type="match status" value="1"/>
</dbReference>
<keyword evidence="4" id="KW-0677">Repeat</keyword>
<evidence type="ECO:0000256" key="1">
    <source>
        <dbReference type="ARBA" id="ARBA00004245"/>
    </source>
</evidence>
<dbReference type="InterPro" id="IPR002108">
    <property type="entry name" value="ADF-H"/>
</dbReference>
<protein>
    <recommendedName>
        <fullName evidence="9">ADF-H domain-containing protein</fullName>
    </recommendedName>
</protein>
<evidence type="ECO:0000313" key="10">
    <source>
        <dbReference type="EMBL" id="CAD9677940.1"/>
    </source>
</evidence>
<evidence type="ECO:0000256" key="2">
    <source>
        <dbReference type="ARBA" id="ARBA00009557"/>
    </source>
</evidence>
<dbReference type="GO" id="GO:0051016">
    <property type="term" value="P:barbed-end actin filament capping"/>
    <property type="evidence" value="ECO:0007669"/>
    <property type="project" value="TreeGrafter"/>
</dbReference>
<dbReference type="SMART" id="SM00102">
    <property type="entry name" value="ADF"/>
    <property type="match status" value="2"/>
</dbReference>
<evidence type="ECO:0000256" key="3">
    <source>
        <dbReference type="ARBA" id="ARBA00022490"/>
    </source>
</evidence>
<dbReference type="Pfam" id="PF00241">
    <property type="entry name" value="Cofilin_ADF"/>
    <property type="match status" value="2"/>
</dbReference>
<evidence type="ECO:0000256" key="8">
    <source>
        <dbReference type="SAM" id="MobiDB-lite"/>
    </source>
</evidence>
<comment type="subcellular location">
    <subcellularLocation>
        <location evidence="1">Cytoplasm</location>
        <location evidence="1">Cytoskeleton</location>
    </subcellularLocation>
</comment>
<dbReference type="AlphaFoldDB" id="A0A7S2RQM7"/>